<protein>
    <submittedName>
        <fullName evidence="1">Uncharacterized protein</fullName>
    </submittedName>
</protein>
<dbReference type="EMBL" id="GEZM01101938">
    <property type="protein sequence ID" value="JAV52194.1"/>
    <property type="molecule type" value="Transcribed_RNA"/>
</dbReference>
<evidence type="ECO:0000313" key="1">
    <source>
        <dbReference type="EMBL" id="JAV52169.1"/>
    </source>
</evidence>
<dbReference type="EMBL" id="GEZM01101939">
    <property type="protein sequence ID" value="JAV52192.1"/>
    <property type="molecule type" value="Transcribed_RNA"/>
</dbReference>
<sequence length="103" mass="11343">MCATNFTPPYVPLDGRSKNVNFFFNGIKTITSYLEGMDISNKCANIDEEYACPPENSPGGVTLKHISNLSNMSMCCNSWKRVGLINVKRTSGLVTPAKLNYSD</sequence>
<dbReference type="EMBL" id="GEZM01101947">
    <property type="protein sequence ID" value="JAV52178.1"/>
    <property type="molecule type" value="Transcribed_RNA"/>
</dbReference>
<accession>A0A1Y1JSE1</accession>
<organism evidence="1">
    <name type="scientific">Photinus pyralis</name>
    <name type="common">Common eastern firefly</name>
    <name type="synonym">Lampyris pyralis</name>
    <dbReference type="NCBI Taxonomy" id="7054"/>
    <lineage>
        <taxon>Eukaryota</taxon>
        <taxon>Metazoa</taxon>
        <taxon>Ecdysozoa</taxon>
        <taxon>Arthropoda</taxon>
        <taxon>Hexapoda</taxon>
        <taxon>Insecta</taxon>
        <taxon>Pterygota</taxon>
        <taxon>Neoptera</taxon>
        <taxon>Endopterygota</taxon>
        <taxon>Coleoptera</taxon>
        <taxon>Polyphaga</taxon>
        <taxon>Elateriformia</taxon>
        <taxon>Elateroidea</taxon>
        <taxon>Lampyridae</taxon>
        <taxon>Lampyrinae</taxon>
        <taxon>Photinus</taxon>
    </lineage>
</organism>
<dbReference type="EMBL" id="GEZM01101945">
    <property type="protein sequence ID" value="JAV52181.1"/>
    <property type="molecule type" value="Transcribed_RNA"/>
</dbReference>
<dbReference type="EMBL" id="GEZM01101949">
    <property type="protein sequence ID" value="JAV52174.1"/>
    <property type="molecule type" value="Transcribed_RNA"/>
</dbReference>
<reference evidence="1" key="1">
    <citation type="journal article" date="2016" name="Sci. Rep.">
        <title>Molecular characterization of firefly nuptial gifts: a multi-omics approach sheds light on postcopulatory sexual selection.</title>
        <authorList>
            <person name="Al-Wathiqui N."/>
            <person name="Fallon T.R."/>
            <person name="South A."/>
            <person name="Weng J.K."/>
            <person name="Lewis S.M."/>
        </authorList>
    </citation>
    <scope>NUCLEOTIDE SEQUENCE</scope>
</reference>
<dbReference type="EMBL" id="GEZM01101944">
    <property type="protein sequence ID" value="JAV52183.1"/>
    <property type="molecule type" value="Transcribed_RNA"/>
</dbReference>
<dbReference type="EMBL" id="GEZM01101936">
    <property type="protein sequence ID" value="JAV52197.1"/>
    <property type="molecule type" value="Transcribed_RNA"/>
</dbReference>
<dbReference type="AlphaFoldDB" id="A0A1Y1JSE1"/>
<proteinExistence type="predicted"/>
<dbReference type="EMBL" id="GEZM01101954">
    <property type="protein sequence ID" value="JAV52169.1"/>
    <property type="molecule type" value="Transcribed_RNA"/>
</dbReference>
<name>A0A1Y1JSE1_PHOPY</name>
<dbReference type="EMBL" id="GEZM01101948">
    <property type="protein sequence ID" value="JAV52177.1"/>
    <property type="molecule type" value="Transcribed_RNA"/>
</dbReference>
<dbReference type="EMBL" id="GEZM01101941">
    <property type="protein sequence ID" value="JAV52189.1"/>
    <property type="molecule type" value="Transcribed_RNA"/>
</dbReference>
<dbReference type="EMBL" id="GEZM01101940">
    <property type="protein sequence ID" value="JAV52190.1"/>
    <property type="molecule type" value="Transcribed_RNA"/>
</dbReference>
<dbReference type="EMBL" id="GEZM01101943">
    <property type="protein sequence ID" value="JAV52186.1"/>
    <property type="molecule type" value="Transcribed_RNA"/>
</dbReference>